<protein>
    <recommendedName>
        <fullName evidence="4">U1-type domain-containing protein</fullName>
    </recommendedName>
</protein>
<feature type="compositionally biased region" description="Low complexity" evidence="1">
    <location>
        <begin position="265"/>
        <end position="275"/>
    </location>
</feature>
<dbReference type="EMBL" id="BQKY01000014">
    <property type="protein sequence ID" value="GJN93675.1"/>
    <property type="molecule type" value="Genomic_DNA"/>
</dbReference>
<feature type="compositionally biased region" description="Gly residues" evidence="1">
    <location>
        <begin position="392"/>
        <end position="408"/>
    </location>
</feature>
<feature type="compositionally biased region" description="Basic residues" evidence="1">
    <location>
        <begin position="288"/>
        <end position="307"/>
    </location>
</feature>
<feature type="compositionally biased region" description="Basic residues" evidence="1">
    <location>
        <begin position="414"/>
        <end position="425"/>
    </location>
</feature>
<gene>
    <name evidence="2" type="ORF">Rhopal_006732-T1</name>
</gene>
<feature type="region of interest" description="Disordered" evidence="1">
    <location>
        <begin position="198"/>
        <end position="332"/>
    </location>
</feature>
<feature type="compositionally biased region" description="Acidic residues" evidence="1">
    <location>
        <begin position="48"/>
        <end position="80"/>
    </location>
</feature>
<proteinExistence type="predicted"/>
<feature type="compositionally biased region" description="Basic and acidic residues" evidence="1">
    <location>
        <begin position="276"/>
        <end position="287"/>
    </location>
</feature>
<feature type="region of interest" description="Disordered" evidence="1">
    <location>
        <begin position="1"/>
        <end position="93"/>
    </location>
</feature>
<name>A0AAV5GW18_9BASI</name>
<accession>A0AAV5GW18</accession>
<sequence>MPVYKHLAAQQSKRAGKRKASALDDDAASSAADSGSEQSDAGSVGPFSDEDDSDDDSEDEDSVFEDDGLGGEDGGAELDEDAPRPPPKGFPTALEALEGGAQVVSSLALAGGELDEDDEEELPLVCVVCPNKVLRKGKMTEVHLASKDHKRRLARFAAHVQSADFPAEHAQSDARWVSSQIDKGVIERLSMQTLVGGKKAGTVQPAAAESAAATKGKAKEVQEATPVKPAKGKGKATTTPSKPSAADTPSAASPSKPSNAERKAAAVSAAEAAGRSVREQLRQEKKEKNLRRRERKREKNERIKKRKLDNGEPLPERPPPKRRFVEKVKPTDEEIAARQAWKLARDAAKASGAPIPPRPVLAYEHGGKVPQKVAHAAEQREKAFEAKVAAGAAGGKKGGAGAGAAGGKGGDKAAKRKEKKAARRSKGGEDEVLPEL</sequence>
<evidence type="ECO:0008006" key="4">
    <source>
        <dbReference type="Google" id="ProtNLM"/>
    </source>
</evidence>
<feature type="compositionally biased region" description="Low complexity" evidence="1">
    <location>
        <begin position="225"/>
        <end position="258"/>
    </location>
</feature>
<feature type="compositionally biased region" description="Low complexity" evidence="1">
    <location>
        <begin position="206"/>
        <end position="215"/>
    </location>
</feature>
<dbReference type="AlphaFoldDB" id="A0AAV5GW18"/>
<feature type="compositionally biased region" description="Low complexity" evidence="1">
    <location>
        <begin position="28"/>
        <end position="43"/>
    </location>
</feature>
<reference evidence="2 3" key="1">
    <citation type="submission" date="2021-12" db="EMBL/GenBank/DDBJ databases">
        <title>High titer production of polyol ester of fatty acids by Rhodotorula paludigena BS15 towards product separation-free biomass refinery.</title>
        <authorList>
            <person name="Mano J."/>
            <person name="Ono H."/>
            <person name="Tanaka T."/>
            <person name="Naito K."/>
            <person name="Sushida H."/>
            <person name="Ike M."/>
            <person name="Tokuyasu K."/>
            <person name="Kitaoka M."/>
        </authorList>
    </citation>
    <scope>NUCLEOTIDE SEQUENCE [LARGE SCALE GENOMIC DNA]</scope>
    <source>
        <strain evidence="2 3">BS15</strain>
    </source>
</reference>
<feature type="compositionally biased region" description="Basic and acidic residues" evidence="1">
    <location>
        <begin position="308"/>
        <end position="332"/>
    </location>
</feature>
<evidence type="ECO:0000313" key="3">
    <source>
        <dbReference type="Proteomes" id="UP001342314"/>
    </source>
</evidence>
<feature type="region of interest" description="Disordered" evidence="1">
    <location>
        <begin position="389"/>
        <end position="436"/>
    </location>
</feature>
<evidence type="ECO:0000256" key="1">
    <source>
        <dbReference type="SAM" id="MobiDB-lite"/>
    </source>
</evidence>
<keyword evidence="3" id="KW-1185">Reference proteome</keyword>
<organism evidence="2 3">
    <name type="scientific">Rhodotorula paludigena</name>
    <dbReference type="NCBI Taxonomy" id="86838"/>
    <lineage>
        <taxon>Eukaryota</taxon>
        <taxon>Fungi</taxon>
        <taxon>Dikarya</taxon>
        <taxon>Basidiomycota</taxon>
        <taxon>Pucciniomycotina</taxon>
        <taxon>Microbotryomycetes</taxon>
        <taxon>Sporidiobolales</taxon>
        <taxon>Sporidiobolaceae</taxon>
        <taxon>Rhodotorula</taxon>
    </lineage>
</organism>
<dbReference type="Proteomes" id="UP001342314">
    <property type="component" value="Unassembled WGS sequence"/>
</dbReference>
<comment type="caution">
    <text evidence="2">The sequence shown here is derived from an EMBL/GenBank/DDBJ whole genome shotgun (WGS) entry which is preliminary data.</text>
</comment>
<evidence type="ECO:0000313" key="2">
    <source>
        <dbReference type="EMBL" id="GJN93675.1"/>
    </source>
</evidence>